<accession>A0A3A6PPW4</accession>
<proteinExistence type="predicted"/>
<protein>
    <submittedName>
        <fullName evidence="1">Uncharacterized protein</fullName>
    </submittedName>
</protein>
<comment type="caution">
    <text evidence="1">The sequence shown here is derived from an EMBL/GenBank/DDBJ whole genome shotgun (WGS) entry which is preliminary data.</text>
</comment>
<keyword evidence="2" id="KW-1185">Reference proteome</keyword>
<gene>
    <name evidence="1" type="ORF">DM826_05345</name>
</gene>
<dbReference type="RefSeq" id="WP_120102289.1">
    <property type="nucleotide sequence ID" value="NZ_QKNY01000007.1"/>
</dbReference>
<dbReference type="Pfam" id="PF24399">
    <property type="entry name" value="DUF7543"/>
    <property type="match status" value="1"/>
</dbReference>
<reference evidence="1 2" key="1">
    <citation type="submission" date="2018-06" db="EMBL/GenBank/DDBJ databases">
        <title>Halonotius sp. F13-13 a new haloarchaeeon isolated from a solar saltern from Isla Cristina, Huelva, Spain.</title>
        <authorList>
            <person name="Duran-Viseras A."/>
            <person name="Sanchez-Porro C."/>
            <person name="Ventosa A."/>
        </authorList>
    </citation>
    <scope>NUCLEOTIDE SEQUENCE [LARGE SCALE GENOMIC DNA]</scope>
    <source>
        <strain evidence="1 2">F13-13</strain>
    </source>
</reference>
<dbReference type="InterPro" id="IPR055965">
    <property type="entry name" value="DUF7543"/>
</dbReference>
<dbReference type="AlphaFoldDB" id="A0A3A6PPW4"/>
<evidence type="ECO:0000313" key="1">
    <source>
        <dbReference type="EMBL" id="RJX43678.1"/>
    </source>
</evidence>
<sequence length="74" mass="8597">MDYEQTTDTDEFTEWERDDGHATIRLRKRADGQFAVRYDQLHQADAGRAYAYETVESREAAEALVAEWRNDSPA</sequence>
<dbReference type="Proteomes" id="UP000276588">
    <property type="component" value="Unassembled WGS sequence"/>
</dbReference>
<evidence type="ECO:0000313" key="2">
    <source>
        <dbReference type="Proteomes" id="UP000276588"/>
    </source>
</evidence>
<dbReference type="EMBL" id="QKNY01000007">
    <property type="protein sequence ID" value="RJX43678.1"/>
    <property type="molecule type" value="Genomic_DNA"/>
</dbReference>
<name>A0A3A6PPW4_9EURY</name>
<dbReference type="OrthoDB" id="228403at2157"/>
<organism evidence="1 2">
    <name type="scientific">Halonotius aquaticus</name>
    <dbReference type="NCBI Taxonomy" id="2216978"/>
    <lineage>
        <taxon>Archaea</taxon>
        <taxon>Methanobacteriati</taxon>
        <taxon>Methanobacteriota</taxon>
        <taxon>Stenosarchaea group</taxon>
        <taxon>Halobacteria</taxon>
        <taxon>Halobacteriales</taxon>
        <taxon>Haloferacaceae</taxon>
        <taxon>Halonotius</taxon>
    </lineage>
</organism>